<feature type="transmembrane region" description="Helical" evidence="1">
    <location>
        <begin position="420"/>
        <end position="444"/>
    </location>
</feature>
<evidence type="ECO:0000256" key="1">
    <source>
        <dbReference type="SAM" id="Phobius"/>
    </source>
</evidence>
<dbReference type="EMBL" id="LR215048">
    <property type="protein sequence ID" value="VEU80371.1"/>
    <property type="molecule type" value="Genomic_DNA"/>
</dbReference>
<feature type="transmembrane region" description="Helical" evidence="1">
    <location>
        <begin position="146"/>
        <end position="174"/>
    </location>
</feature>
<feature type="transmembrane region" description="Helical" evidence="1">
    <location>
        <begin position="390"/>
        <end position="414"/>
    </location>
</feature>
<feature type="transmembrane region" description="Helical" evidence="1">
    <location>
        <begin position="186"/>
        <end position="204"/>
    </location>
</feature>
<dbReference type="InterPro" id="IPR031599">
    <property type="entry name" value="ABC_tran_2"/>
</dbReference>
<feature type="transmembrane region" description="Helical" evidence="1">
    <location>
        <begin position="346"/>
        <end position="369"/>
    </location>
</feature>
<feature type="transmembrane region" description="Helical" evidence="1">
    <location>
        <begin position="242"/>
        <end position="268"/>
    </location>
</feature>
<dbReference type="Pfam" id="PF16949">
    <property type="entry name" value="ABC_tran_2"/>
    <property type="match status" value="1"/>
</dbReference>
<keyword evidence="1" id="KW-0812">Transmembrane</keyword>
<keyword evidence="1" id="KW-0472">Membrane</keyword>
<dbReference type="AlphaFoldDB" id="A0A449BD30"/>
<feature type="transmembrane region" description="Helical" evidence="1">
    <location>
        <begin position="493"/>
        <end position="515"/>
    </location>
</feature>
<protein>
    <submittedName>
        <fullName evidence="2">Uncharacterized protein</fullName>
    </submittedName>
</protein>
<dbReference type="RefSeq" id="WP_026390492.1">
    <property type="nucleotide sequence ID" value="NZ_LR215048.1"/>
</dbReference>
<keyword evidence="1" id="KW-1133">Transmembrane helix</keyword>
<accession>A0A449BD30</accession>
<feature type="transmembrane region" description="Helical" evidence="1">
    <location>
        <begin position="113"/>
        <end position="140"/>
    </location>
</feature>
<dbReference type="STRING" id="1278311.GCA_000428705_00938"/>
<gene>
    <name evidence="2" type="ORF">NCTC10138_00740</name>
</gene>
<feature type="transmembrane region" description="Helical" evidence="1">
    <location>
        <begin position="73"/>
        <end position="92"/>
    </location>
</feature>
<feature type="transmembrane region" description="Helical" evidence="1">
    <location>
        <begin position="464"/>
        <end position="487"/>
    </location>
</feature>
<reference evidence="2 3" key="1">
    <citation type="submission" date="2019-01" db="EMBL/GenBank/DDBJ databases">
        <authorList>
            <consortium name="Pathogen Informatics"/>
        </authorList>
    </citation>
    <scope>NUCLEOTIDE SEQUENCE [LARGE SCALE GENOMIC DNA]</scope>
    <source>
        <strain evidence="2 3">NCTC10138</strain>
    </source>
</reference>
<name>A0A449BD30_HAPAX</name>
<organism evidence="2 3">
    <name type="scientific">Haploplasma axanthum</name>
    <name type="common">Acholeplasma axanthum</name>
    <dbReference type="NCBI Taxonomy" id="29552"/>
    <lineage>
        <taxon>Bacteria</taxon>
        <taxon>Bacillati</taxon>
        <taxon>Mycoplasmatota</taxon>
        <taxon>Mollicutes</taxon>
        <taxon>Acholeplasmatales</taxon>
        <taxon>Acholeplasmataceae</taxon>
        <taxon>Haploplasma</taxon>
    </lineage>
</organism>
<feature type="transmembrane region" description="Helical" evidence="1">
    <location>
        <begin position="30"/>
        <end position="53"/>
    </location>
</feature>
<feature type="transmembrane region" description="Helical" evidence="1">
    <location>
        <begin position="307"/>
        <end position="334"/>
    </location>
</feature>
<proteinExistence type="predicted"/>
<sequence length="528" mass="59179">MSRFLNLIKINLINQLGLNKLFRKKNKTSIIVGSLTLLIGLCFIYFFIGFMFFQVVRQLGEDVGPSVVLSGGLISGGILLLMTVVVRANAYLFRAKDFDLLASLPIPTSSITLAKILSFIVTTYLTLSFTFIPMIVVYAIYVQTTFLYWITAILVFLLLPLLIISIFSFVSYLFATLLSRFKYKNLISIIGYLAFFLGILFLNFQGGTDDQTANLFVALDKQIKYIYYPAYIAKEALTTGRLIYHLSFIALSVIPFIIFIHVTGKFYLRINTSLSTTRNSTKFDEKTIDKKQTGIIKLLTKMEFKKFFSIPVYVMNTLGSKVAGVFLMGLMYFQLRSQLGTIQTDIFALIMFAITIFMGTLSPATAVTFSIEGKKLWILKTSPATEKQIFFSKALVDFIPSVVLGYISVILIIIMMQPSILISVLMFAVLTALLIHTAILGLLINLKFPKLDWDLPIKAVKQSLSVFITMLIGMILMGALVALTFVLGNAIDLEIGLLIVLGIIIIITVLEYILLSTMGVKWYQKIKS</sequence>
<keyword evidence="3" id="KW-1185">Reference proteome</keyword>
<evidence type="ECO:0000313" key="3">
    <source>
        <dbReference type="Proteomes" id="UP000289841"/>
    </source>
</evidence>
<dbReference type="Proteomes" id="UP000289841">
    <property type="component" value="Chromosome"/>
</dbReference>
<evidence type="ECO:0000313" key="2">
    <source>
        <dbReference type="EMBL" id="VEU80371.1"/>
    </source>
</evidence>
<dbReference type="KEGG" id="aaxa:NCTC10138_00740"/>